<dbReference type="FunFam" id="2.40.10.10:FF:000068">
    <property type="entry name" value="transmembrane protease serine 2"/>
    <property type="match status" value="1"/>
</dbReference>
<keyword evidence="5" id="KW-1185">Reference proteome</keyword>
<evidence type="ECO:0000313" key="5">
    <source>
        <dbReference type="Proteomes" id="UP001208570"/>
    </source>
</evidence>
<protein>
    <recommendedName>
        <fullName evidence="3">Peptidase S1 domain-containing protein</fullName>
    </recommendedName>
</protein>
<organism evidence="4 5">
    <name type="scientific">Paralvinella palmiformis</name>
    <dbReference type="NCBI Taxonomy" id="53620"/>
    <lineage>
        <taxon>Eukaryota</taxon>
        <taxon>Metazoa</taxon>
        <taxon>Spiralia</taxon>
        <taxon>Lophotrochozoa</taxon>
        <taxon>Annelida</taxon>
        <taxon>Polychaeta</taxon>
        <taxon>Sedentaria</taxon>
        <taxon>Canalipalpata</taxon>
        <taxon>Terebellida</taxon>
        <taxon>Terebelliformia</taxon>
        <taxon>Alvinellidae</taxon>
        <taxon>Paralvinella</taxon>
    </lineage>
</organism>
<dbReference type="Pfam" id="PF00089">
    <property type="entry name" value="Trypsin"/>
    <property type="match status" value="1"/>
</dbReference>
<feature type="compositionally biased region" description="Acidic residues" evidence="2">
    <location>
        <begin position="15"/>
        <end position="32"/>
    </location>
</feature>
<sequence>MLTFRYGNNRQDDNNHDDDDDDDDNDDAAAADDDYDDKRSVIYLFTADCVRYVVGGTRIRTELSGHYDLVKQTFNNRLVYGQKCSQYALFAKTSTENTTSWVIGKGVGDDVNVYVKSRDSRAYPGMVASWLVWSRENESWVDDQDLFVRCVDTSTHKSCKSFIINSPDVPSSYHGPYVIDGFHNNRVKYRHVIGNYYLYFDNDVTCRRWVIGHVTGNVVMEVFSDVKSPFKINSRWRIVISGSFFSETYLHLHCLEYEEDKDSMFTCGKRQITSQMVPYILGADITYPGKWPFMVSYTRGDGEHKCGATLLAKKWLITTGHCVAHANLEQEEIKLGAFDLNDIRNETTQIVRIKSVHIHPLFSWVLHPFRLNHDVGLIELANDVTYTDHIQPVCLPAYEDHFPYTDVEPRSTKKLNTTYTDCHIVGWGKTDYNSGVGGKLQDMTISKVMPLSECFDIYYNNLSPGMRNATDVCLFGRTGGRICKGDSGSPFVCQKNGQWYLLGLGGWSLAECIDIYVFYPSVYTDVSVYRDWIFATIYGSD</sequence>
<dbReference type="InterPro" id="IPR009003">
    <property type="entry name" value="Peptidase_S1_PA"/>
</dbReference>
<evidence type="ECO:0000256" key="1">
    <source>
        <dbReference type="ARBA" id="ARBA00023157"/>
    </source>
</evidence>
<dbReference type="SUPFAM" id="SSF50494">
    <property type="entry name" value="Trypsin-like serine proteases"/>
    <property type="match status" value="1"/>
</dbReference>
<dbReference type="PROSITE" id="PS50240">
    <property type="entry name" value="TRYPSIN_DOM"/>
    <property type="match status" value="1"/>
</dbReference>
<evidence type="ECO:0000313" key="4">
    <source>
        <dbReference type="EMBL" id="KAK2166302.1"/>
    </source>
</evidence>
<dbReference type="GO" id="GO:0004252">
    <property type="term" value="F:serine-type endopeptidase activity"/>
    <property type="evidence" value="ECO:0007669"/>
    <property type="project" value="InterPro"/>
</dbReference>
<dbReference type="PANTHER" id="PTHR24252">
    <property type="entry name" value="ACROSIN-RELATED"/>
    <property type="match status" value="1"/>
</dbReference>
<dbReference type="Proteomes" id="UP001208570">
    <property type="component" value="Unassembled WGS sequence"/>
</dbReference>
<accession>A0AAD9K7W6</accession>
<dbReference type="InterPro" id="IPR043504">
    <property type="entry name" value="Peptidase_S1_PA_chymotrypsin"/>
</dbReference>
<comment type="caution">
    <text evidence="4">The sequence shown here is derived from an EMBL/GenBank/DDBJ whole genome shotgun (WGS) entry which is preliminary data.</text>
</comment>
<dbReference type="InterPro" id="IPR001314">
    <property type="entry name" value="Peptidase_S1A"/>
</dbReference>
<gene>
    <name evidence="4" type="ORF">LSH36_40g15086</name>
</gene>
<dbReference type="GO" id="GO:0006508">
    <property type="term" value="P:proteolysis"/>
    <property type="evidence" value="ECO:0007669"/>
    <property type="project" value="InterPro"/>
</dbReference>
<name>A0AAD9K7W6_9ANNE</name>
<reference evidence="4" key="1">
    <citation type="journal article" date="2023" name="Mol. Biol. Evol.">
        <title>Third-Generation Sequencing Reveals the Adaptive Role of the Epigenome in Three Deep-Sea Polychaetes.</title>
        <authorList>
            <person name="Perez M."/>
            <person name="Aroh O."/>
            <person name="Sun Y."/>
            <person name="Lan Y."/>
            <person name="Juniper S.K."/>
            <person name="Young C.R."/>
            <person name="Angers B."/>
            <person name="Qian P.Y."/>
        </authorList>
    </citation>
    <scope>NUCLEOTIDE SEQUENCE</scope>
    <source>
        <strain evidence="4">P08H-3</strain>
    </source>
</reference>
<proteinExistence type="predicted"/>
<dbReference type="AlphaFoldDB" id="A0AAD9K7W6"/>
<dbReference type="CDD" id="cd00190">
    <property type="entry name" value="Tryp_SPc"/>
    <property type="match status" value="1"/>
</dbReference>
<evidence type="ECO:0000256" key="2">
    <source>
        <dbReference type="SAM" id="MobiDB-lite"/>
    </source>
</evidence>
<feature type="region of interest" description="Disordered" evidence="2">
    <location>
        <begin position="1"/>
        <end position="32"/>
    </location>
</feature>
<dbReference type="InterPro" id="IPR001254">
    <property type="entry name" value="Trypsin_dom"/>
</dbReference>
<dbReference type="EMBL" id="JAODUP010000040">
    <property type="protein sequence ID" value="KAK2166302.1"/>
    <property type="molecule type" value="Genomic_DNA"/>
</dbReference>
<evidence type="ECO:0000259" key="3">
    <source>
        <dbReference type="PROSITE" id="PS50240"/>
    </source>
</evidence>
<dbReference type="PRINTS" id="PR00722">
    <property type="entry name" value="CHYMOTRYPSIN"/>
</dbReference>
<dbReference type="Gene3D" id="2.40.10.10">
    <property type="entry name" value="Trypsin-like serine proteases"/>
    <property type="match status" value="1"/>
</dbReference>
<keyword evidence="1" id="KW-1015">Disulfide bond</keyword>
<dbReference type="PANTHER" id="PTHR24252:SF11">
    <property type="entry name" value="ATRIAL NATRIURETIC PEPTIDE-CONVERTING ENZYME ISOFORM X1"/>
    <property type="match status" value="1"/>
</dbReference>
<dbReference type="SMART" id="SM00020">
    <property type="entry name" value="Tryp_SPc"/>
    <property type="match status" value="1"/>
</dbReference>
<feature type="domain" description="Peptidase S1" evidence="3">
    <location>
        <begin position="280"/>
        <end position="538"/>
    </location>
</feature>